<name>A0A8D8SMR2_9HEMI</name>
<sequence length="117" mass="13245">MKNVLLNINRIGQVQLSLVDPLVALFCTHPFKLYFDHIEVIGVWIPKPLTSSIGRLSLLYQRTLYLNIYLSFNVSTSPRSRVKAQGRGRPLDGEHFKLNKSWNSLTATMGASTTIKK</sequence>
<dbReference type="EMBL" id="HBUF01224902">
    <property type="protein sequence ID" value="CAG6670995.1"/>
    <property type="molecule type" value="Transcribed_RNA"/>
</dbReference>
<reference evidence="1" key="1">
    <citation type="submission" date="2021-05" db="EMBL/GenBank/DDBJ databases">
        <authorList>
            <person name="Alioto T."/>
            <person name="Alioto T."/>
            <person name="Gomez Garrido J."/>
        </authorList>
    </citation>
    <scope>NUCLEOTIDE SEQUENCE</scope>
</reference>
<proteinExistence type="predicted"/>
<accession>A0A8D8SMR2</accession>
<dbReference type="AlphaFoldDB" id="A0A8D8SMR2"/>
<organism evidence="1">
    <name type="scientific">Cacopsylla melanoneura</name>
    <dbReference type="NCBI Taxonomy" id="428564"/>
    <lineage>
        <taxon>Eukaryota</taxon>
        <taxon>Metazoa</taxon>
        <taxon>Ecdysozoa</taxon>
        <taxon>Arthropoda</taxon>
        <taxon>Hexapoda</taxon>
        <taxon>Insecta</taxon>
        <taxon>Pterygota</taxon>
        <taxon>Neoptera</taxon>
        <taxon>Paraneoptera</taxon>
        <taxon>Hemiptera</taxon>
        <taxon>Sternorrhyncha</taxon>
        <taxon>Psylloidea</taxon>
        <taxon>Psyllidae</taxon>
        <taxon>Psyllinae</taxon>
        <taxon>Cacopsylla</taxon>
    </lineage>
</organism>
<evidence type="ECO:0000313" key="1">
    <source>
        <dbReference type="EMBL" id="CAG6670995.1"/>
    </source>
</evidence>
<protein>
    <submittedName>
        <fullName evidence="1">Uncharacterized protein</fullName>
    </submittedName>
</protein>